<dbReference type="Pfam" id="PF00534">
    <property type="entry name" value="Glycos_transf_1"/>
    <property type="match status" value="1"/>
</dbReference>
<dbReference type="InterPro" id="IPR001296">
    <property type="entry name" value="Glyco_trans_1"/>
</dbReference>
<keyword evidence="3" id="KW-1185">Reference proteome</keyword>
<evidence type="ECO:0000313" key="2">
    <source>
        <dbReference type="EMBL" id="RFB04501.1"/>
    </source>
</evidence>
<dbReference type="AlphaFoldDB" id="A0A371RGE1"/>
<comment type="caution">
    <text evidence="2">The sequence shown here is derived from an EMBL/GenBank/DDBJ whole genome shotgun (WGS) entry which is preliminary data.</text>
</comment>
<keyword evidence="2" id="KW-0808">Transferase</keyword>
<protein>
    <submittedName>
        <fullName evidence="2">Glycosyltransferase</fullName>
    </submittedName>
</protein>
<sequence>MRFVLIGLLYGNGGIQNHTHWLAEGLTAKGHSIDVLTPRPVHDRLGGLPENPHYNIIEYGDAGHVLSLINKMKGEEIEAVVITGTGWKAMGLTLALRRVKRRIFFEVMSGEREGRLDPRSLVHFGFDDIVGQGRPVRETFRKTFGWKKPAEVIPALPEPLEVVAGIPQAEKLSPDPGRRLKLAYFGRLARHKGVDHLIENWDRLAVYAECLDIYGTGEEHDRLAAMIEDKGLSAQIALKGRYPSGQAYVDLLRSYDMTLLPTWGKEGAPLVLLESMACGVPFTANGVGGIPDYANQDCEITDGNLDQFLPLYEKLATRIIQGEADPVRLQQHYTTHFSYQTLVDRWEAYLTTGKVEDWAPTAGQPHEDAA</sequence>
<feature type="domain" description="Glycosyl transferase family 1" evidence="1">
    <location>
        <begin position="177"/>
        <end position="296"/>
    </location>
</feature>
<dbReference type="OrthoDB" id="5490290at2"/>
<dbReference type="PANTHER" id="PTHR12526">
    <property type="entry name" value="GLYCOSYLTRANSFERASE"/>
    <property type="match status" value="1"/>
</dbReference>
<dbReference type="Proteomes" id="UP000264589">
    <property type="component" value="Unassembled WGS sequence"/>
</dbReference>
<proteinExistence type="predicted"/>
<name>A0A371RGE1_9PROT</name>
<dbReference type="Gene3D" id="3.40.50.2000">
    <property type="entry name" value="Glycogen Phosphorylase B"/>
    <property type="match status" value="2"/>
</dbReference>
<dbReference type="GO" id="GO:0016757">
    <property type="term" value="F:glycosyltransferase activity"/>
    <property type="evidence" value="ECO:0007669"/>
    <property type="project" value="InterPro"/>
</dbReference>
<accession>A0A371RGE1</accession>
<dbReference type="InParanoid" id="A0A371RGE1"/>
<evidence type="ECO:0000313" key="3">
    <source>
        <dbReference type="Proteomes" id="UP000264589"/>
    </source>
</evidence>
<dbReference type="CDD" id="cd03801">
    <property type="entry name" value="GT4_PimA-like"/>
    <property type="match status" value="1"/>
</dbReference>
<reference evidence="2 3" key="1">
    <citation type="submission" date="2018-08" db="EMBL/GenBank/DDBJ databases">
        <title>Parvularcula sp. SM1705, isolated from surface water of the South Sea China.</title>
        <authorList>
            <person name="Sun L."/>
        </authorList>
    </citation>
    <scope>NUCLEOTIDE SEQUENCE [LARGE SCALE GENOMIC DNA]</scope>
    <source>
        <strain evidence="2 3">SM1705</strain>
    </source>
</reference>
<dbReference type="EMBL" id="QUQO01000001">
    <property type="protein sequence ID" value="RFB04501.1"/>
    <property type="molecule type" value="Genomic_DNA"/>
</dbReference>
<evidence type="ECO:0000259" key="1">
    <source>
        <dbReference type="Pfam" id="PF00534"/>
    </source>
</evidence>
<dbReference type="RefSeq" id="WP_116391134.1">
    <property type="nucleotide sequence ID" value="NZ_QUQO01000001.1"/>
</dbReference>
<dbReference type="SUPFAM" id="SSF53756">
    <property type="entry name" value="UDP-Glycosyltransferase/glycogen phosphorylase"/>
    <property type="match status" value="1"/>
</dbReference>
<gene>
    <name evidence="2" type="ORF">DX908_03880</name>
</gene>
<organism evidence="2 3">
    <name type="scientific">Parvularcula marina</name>
    <dbReference type="NCBI Taxonomy" id="2292771"/>
    <lineage>
        <taxon>Bacteria</taxon>
        <taxon>Pseudomonadati</taxon>
        <taxon>Pseudomonadota</taxon>
        <taxon>Alphaproteobacteria</taxon>
        <taxon>Parvularculales</taxon>
        <taxon>Parvularculaceae</taxon>
        <taxon>Parvularcula</taxon>
    </lineage>
</organism>